<name>A0A9W6K5N1_9PSED</name>
<dbReference type="InterPro" id="IPR023459">
    <property type="entry name" value="Tscrpt_elong_fac_GreA/B_fam"/>
</dbReference>
<dbReference type="GO" id="GO:0032784">
    <property type="term" value="P:regulation of DNA-templated transcription elongation"/>
    <property type="evidence" value="ECO:0007669"/>
    <property type="project" value="InterPro"/>
</dbReference>
<dbReference type="GO" id="GO:0070063">
    <property type="term" value="F:RNA polymerase binding"/>
    <property type="evidence" value="ECO:0007669"/>
    <property type="project" value="InterPro"/>
</dbReference>
<protein>
    <recommendedName>
        <fullName evidence="3">Transcription elongation factor GreAB</fullName>
    </recommendedName>
</protein>
<proteinExistence type="predicted"/>
<dbReference type="SUPFAM" id="SSF54534">
    <property type="entry name" value="FKBP-like"/>
    <property type="match status" value="1"/>
</dbReference>
<dbReference type="GO" id="GO:0003677">
    <property type="term" value="F:DNA binding"/>
    <property type="evidence" value="ECO:0007669"/>
    <property type="project" value="InterPro"/>
</dbReference>
<sequence>MTKTHLHQRFVERLNADLHNAQLALQTAHEAATHEENVAENKYDTLGLEAGYLAHGQARRVAEIEQALLAFRALQLRDFDADKGIQLSALVLLENKSGQQRRLFLVPDGAGLKVQTEEGEVMSITPQSPMGQSLLGKAAGDVVLVNGQESEVIEVC</sequence>
<evidence type="ECO:0008006" key="3">
    <source>
        <dbReference type="Google" id="ProtNLM"/>
    </source>
</evidence>
<dbReference type="EMBL" id="BSFN01000005">
    <property type="protein sequence ID" value="GLK89317.1"/>
    <property type="molecule type" value="Genomic_DNA"/>
</dbReference>
<organism evidence="1 2">
    <name type="scientific">Pseudomonas turukhanskensis</name>
    <dbReference type="NCBI Taxonomy" id="1806536"/>
    <lineage>
        <taxon>Bacteria</taxon>
        <taxon>Pseudomonadati</taxon>
        <taxon>Pseudomonadota</taxon>
        <taxon>Gammaproteobacteria</taxon>
        <taxon>Pseudomonadales</taxon>
        <taxon>Pseudomonadaceae</taxon>
        <taxon>Pseudomonas</taxon>
    </lineage>
</organism>
<dbReference type="InterPro" id="IPR036953">
    <property type="entry name" value="GreA/GreB_C_sf"/>
</dbReference>
<accession>A0A9W6K5N1</accession>
<comment type="caution">
    <text evidence="1">The sequence shown here is derived from an EMBL/GenBank/DDBJ whole genome shotgun (WGS) entry which is preliminary data.</text>
</comment>
<evidence type="ECO:0000313" key="1">
    <source>
        <dbReference type="EMBL" id="GLK89317.1"/>
    </source>
</evidence>
<dbReference type="Proteomes" id="UP001143328">
    <property type="component" value="Unassembled WGS sequence"/>
</dbReference>
<reference evidence="1" key="1">
    <citation type="journal article" date="2014" name="Int. J. Syst. Evol. Microbiol.">
        <title>Complete genome sequence of Corynebacterium casei LMG S-19264T (=DSM 44701T), isolated from a smear-ripened cheese.</title>
        <authorList>
            <consortium name="US DOE Joint Genome Institute (JGI-PGF)"/>
            <person name="Walter F."/>
            <person name="Albersmeier A."/>
            <person name="Kalinowski J."/>
            <person name="Ruckert C."/>
        </authorList>
    </citation>
    <scope>NUCLEOTIDE SEQUENCE</scope>
    <source>
        <strain evidence="1">VKM B-2935</strain>
    </source>
</reference>
<dbReference type="AlphaFoldDB" id="A0A9W6K5N1"/>
<gene>
    <name evidence="1" type="ORF">GCM10017655_23790</name>
</gene>
<dbReference type="PIRSF" id="PIRSF006092">
    <property type="entry name" value="GreA_GreB"/>
    <property type="match status" value="1"/>
</dbReference>
<keyword evidence="2" id="KW-1185">Reference proteome</keyword>
<dbReference type="Gene3D" id="3.10.50.30">
    <property type="entry name" value="Transcription elongation factor, GreA/GreB, C-terminal domain"/>
    <property type="match status" value="1"/>
</dbReference>
<reference evidence="1" key="2">
    <citation type="submission" date="2023-01" db="EMBL/GenBank/DDBJ databases">
        <authorList>
            <person name="Sun Q."/>
            <person name="Evtushenko L."/>
        </authorList>
    </citation>
    <scope>NUCLEOTIDE SEQUENCE</scope>
    <source>
        <strain evidence="1">VKM B-2935</strain>
    </source>
</reference>
<dbReference type="RefSeq" id="WP_271195502.1">
    <property type="nucleotide sequence ID" value="NZ_BSFN01000005.1"/>
</dbReference>
<evidence type="ECO:0000313" key="2">
    <source>
        <dbReference type="Proteomes" id="UP001143328"/>
    </source>
</evidence>